<dbReference type="AlphaFoldDB" id="B7G5S6"/>
<keyword evidence="1" id="KW-0812">Transmembrane</keyword>
<organism evidence="2 3">
    <name type="scientific">Phaeodactylum tricornutum (strain CCAP 1055/1)</name>
    <dbReference type="NCBI Taxonomy" id="556484"/>
    <lineage>
        <taxon>Eukaryota</taxon>
        <taxon>Sar</taxon>
        <taxon>Stramenopiles</taxon>
        <taxon>Ochrophyta</taxon>
        <taxon>Bacillariophyta</taxon>
        <taxon>Bacillariophyceae</taxon>
        <taxon>Bacillariophycidae</taxon>
        <taxon>Naviculales</taxon>
        <taxon>Phaeodactylaceae</taxon>
        <taxon>Phaeodactylum</taxon>
    </lineage>
</organism>
<keyword evidence="3" id="KW-1185">Reference proteome</keyword>
<dbReference type="OrthoDB" id="48895at2759"/>
<dbReference type="GeneID" id="7203031"/>
<feature type="transmembrane region" description="Helical" evidence="1">
    <location>
        <begin position="477"/>
        <end position="504"/>
    </location>
</feature>
<keyword evidence="1" id="KW-0472">Membrane</keyword>
<reference evidence="2 3" key="1">
    <citation type="journal article" date="2008" name="Nature">
        <title>The Phaeodactylum genome reveals the evolutionary history of diatom genomes.</title>
        <authorList>
            <person name="Bowler C."/>
            <person name="Allen A.E."/>
            <person name="Badger J.H."/>
            <person name="Grimwood J."/>
            <person name="Jabbari K."/>
            <person name="Kuo A."/>
            <person name="Maheswari U."/>
            <person name="Martens C."/>
            <person name="Maumus F."/>
            <person name="Otillar R.P."/>
            <person name="Rayko E."/>
            <person name="Salamov A."/>
            <person name="Vandepoele K."/>
            <person name="Beszteri B."/>
            <person name="Gruber A."/>
            <person name="Heijde M."/>
            <person name="Katinka M."/>
            <person name="Mock T."/>
            <person name="Valentin K."/>
            <person name="Verret F."/>
            <person name="Berges J.A."/>
            <person name="Brownlee C."/>
            <person name="Cadoret J.P."/>
            <person name="Chiovitti A."/>
            <person name="Choi C.J."/>
            <person name="Coesel S."/>
            <person name="De Martino A."/>
            <person name="Detter J.C."/>
            <person name="Durkin C."/>
            <person name="Falciatore A."/>
            <person name="Fournet J."/>
            <person name="Haruta M."/>
            <person name="Huysman M.J."/>
            <person name="Jenkins B.D."/>
            <person name="Jiroutova K."/>
            <person name="Jorgensen R.E."/>
            <person name="Joubert Y."/>
            <person name="Kaplan A."/>
            <person name="Kroger N."/>
            <person name="Kroth P.G."/>
            <person name="La Roche J."/>
            <person name="Lindquist E."/>
            <person name="Lommer M."/>
            <person name="Martin-Jezequel V."/>
            <person name="Lopez P.J."/>
            <person name="Lucas S."/>
            <person name="Mangogna M."/>
            <person name="McGinnis K."/>
            <person name="Medlin L.K."/>
            <person name="Montsant A."/>
            <person name="Oudot-Le Secq M.P."/>
            <person name="Napoli C."/>
            <person name="Obornik M."/>
            <person name="Parker M.S."/>
            <person name="Petit J.L."/>
            <person name="Porcel B.M."/>
            <person name="Poulsen N."/>
            <person name="Robison M."/>
            <person name="Rychlewski L."/>
            <person name="Rynearson T.A."/>
            <person name="Schmutz J."/>
            <person name="Shapiro H."/>
            <person name="Siaut M."/>
            <person name="Stanley M."/>
            <person name="Sussman M.R."/>
            <person name="Taylor A.R."/>
            <person name="Vardi A."/>
            <person name="von Dassow P."/>
            <person name="Vyverman W."/>
            <person name="Willis A."/>
            <person name="Wyrwicz L.S."/>
            <person name="Rokhsar D.S."/>
            <person name="Weissenbach J."/>
            <person name="Armbrust E.V."/>
            <person name="Green B.R."/>
            <person name="Van de Peer Y."/>
            <person name="Grigoriev I.V."/>
        </authorList>
    </citation>
    <scope>NUCLEOTIDE SEQUENCE [LARGE SCALE GENOMIC DNA]</scope>
    <source>
        <strain evidence="2 3">CCAP 1055/1</strain>
    </source>
</reference>
<evidence type="ECO:0000256" key="1">
    <source>
        <dbReference type="SAM" id="Phobius"/>
    </source>
</evidence>
<protein>
    <submittedName>
        <fullName evidence="2">Uncharacterized protein</fullName>
    </submittedName>
</protein>
<keyword evidence="1" id="KW-1133">Transmembrane helix</keyword>
<evidence type="ECO:0000313" key="2">
    <source>
        <dbReference type="EMBL" id="EEC46361.1"/>
    </source>
</evidence>
<dbReference type="PaxDb" id="2850-Phatr48044"/>
<sequence>MGETQLIKRSNRRSFFKVGGLHFGMHGLLGFSSLSLTILAYYSYPSEYPIWIGLSQVANLVTVTHARNLLSQVPASTQIFPGIVAPHKEAFQRTISGMQYLVTRVTCLVFRDHSMDIGFRSTLALLLWRAWPLIPSYQAEWLNGNTWIFVIPMALGVAGDLIQFWNGDVFSSRQILSIQLHGLLMAFGFTLGFRNYLPMPLVYMGAAFVNRPTFFGGGAKLVHPTVNIRKNVDLGSVEDTTPLNAPTRLATNVRLMKSWAPHTVSNFATSLVSRAPLPDTFSDSRDHFFKHGNVLCRKEKADFFLPGEAFSVCTTVLDATVVGMDTFTIVYNGGSSTATPVAHGGLVHDTDVTRLEYANGQVMITTTIVDENFASQHSEIEIDEMVAVTILQNIGEIRQSSRHLIHYHGLPRKGDDIQARPNLRRLQPGLISNDSLTPAENSTRLVPSPPSPTTRTVSYPDWKILEWLDELPTGMAYFIWVVLAAIVLITGFCCVLFSVLPLIYRLESFRAHRAEQLAIARACAKMDVFTNENLTQCFGSNWYNLYIDGTLPLEAIKFDDGLLRVERNRKRYERMME</sequence>
<dbReference type="eggNOG" id="ENOG502T1RU">
    <property type="taxonomic scope" value="Eukaryota"/>
</dbReference>
<name>B7G5S6_PHATC</name>
<dbReference type="InParanoid" id="B7G5S6"/>
<dbReference type="EMBL" id="CM000617">
    <property type="protein sequence ID" value="EEC46361.1"/>
    <property type="molecule type" value="Genomic_DNA"/>
</dbReference>
<accession>B7G5S6</accession>
<dbReference type="RefSeq" id="XP_002182460.1">
    <property type="nucleotide sequence ID" value="XM_002182424.1"/>
</dbReference>
<gene>
    <name evidence="2" type="ORF">PHATRDRAFT_48044</name>
</gene>
<evidence type="ECO:0000313" key="3">
    <source>
        <dbReference type="Proteomes" id="UP000000759"/>
    </source>
</evidence>
<proteinExistence type="predicted"/>
<feature type="transmembrane region" description="Helical" evidence="1">
    <location>
        <begin position="21"/>
        <end position="42"/>
    </location>
</feature>
<dbReference type="Proteomes" id="UP000000759">
    <property type="component" value="Chromosome 15"/>
</dbReference>
<feature type="non-terminal residue" evidence="2">
    <location>
        <position position="577"/>
    </location>
</feature>
<dbReference type="KEGG" id="pti:PHATRDRAFT_48044"/>
<reference evidence="3" key="2">
    <citation type="submission" date="2008-08" db="EMBL/GenBank/DDBJ databases">
        <authorList>
            <consortium name="Diatom Consortium"/>
            <person name="Grigoriev I."/>
            <person name="Grimwood J."/>
            <person name="Kuo A."/>
            <person name="Otillar R.P."/>
            <person name="Salamov A."/>
            <person name="Detter J.C."/>
            <person name="Lindquist E."/>
            <person name="Shapiro H."/>
            <person name="Lucas S."/>
            <person name="Glavina del Rio T."/>
            <person name="Pitluck S."/>
            <person name="Rokhsar D."/>
            <person name="Bowler C."/>
        </authorList>
    </citation>
    <scope>GENOME REANNOTATION</scope>
    <source>
        <strain evidence="3">CCAP 1055/1</strain>
    </source>
</reference>